<evidence type="ECO:0000313" key="4">
    <source>
        <dbReference type="EMBL" id="NNH72197.1"/>
    </source>
</evidence>
<dbReference type="InterPro" id="IPR032687">
    <property type="entry name" value="AraC-type_N"/>
</dbReference>
<dbReference type="Pfam" id="PF12625">
    <property type="entry name" value="Arabinose_bd"/>
    <property type="match status" value="1"/>
</dbReference>
<comment type="caution">
    <text evidence="4">The sequence shown here is derived from an EMBL/GenBank/DDBJ whole genome shotgun (WGS) entry which is preliminary data.</text>
</comment>
<organism evidence="4 5">
    <name type="scientific">Nocardia uniformis</name>
    <dbReference type="NCBI Taxonomy" id="53432"/>
    <lineage>
        <taxon>Bacteria</taxon>
        <taxon>Bacillati</taxon>
        <taxon>Actinomycetota</taxon>
        <taxon>Actinomycetes</taxon>
        <taxon>Mycobacteriales</taxon>
        <taxon>Nocardiaceae</taxon>
        <taxon>Nocardia</taxon>
    </lineage>
</organism>
<name>A0A849C8I6_9NOCA</name>
<dbReference type="PANTHER" id="PTHR47894">
    <property type="entry name" value="HTH-TYPE TRANSCRIPTIONAL REGULATOR GADX"/>
    <property type="match status" value="1"/>
</dbReference>
<evidence type="ECO:0000256" key="2">
    <source>
        <dbReference type="SAM" id="MobiDB-lite"/>
    </source>
</evidence>
<feature type="region of interest" description="Disordered" evidence="2">
    <location>
        <begin position="284"/>
        <end position="359"/>
    </location>
</feature>
<dbReference type="GO" id="GO:0005829">
    <property type="term" value="C:cytosol"/>
    <property type="evidence" value="ECO:0007669"/>
    <property type="project" value="TreeGrafter"/>
</dbReference>
<reference evidence="4 5" key="1">
    <citation type="submission" date="2020-05" db="EMBL/GenBank/DDBJ databases">
        <title>MicrobeNet Type strains.</title>
        <authorList>
            <person name="Nicholson A.C."/>
        </authorList>
    </citation>
    <scope>NUCLEOTIDE SEQUENCE [LARGE SCALE GENOMIC DNA]</scope>
    <source>
        <strain evidence="4 5">JCM 3224</strain>
    </source>
</reference>
<dbReference type="AlphaFoldDB" id="A0A849C8I6"/>
<feature type="domain" description="HTH-type transcriptional regulator AraC-type N-terminal" evidence="3">
    <location>
        <begin position="36"/>
        <end position="166"/>
    </location>
</feature>
<evidence type="ECO:0000259" key="3">
    <source>
        <dbReference type="Pfam" id="PF12625"/>
    </source>
</evidence>
<protein>
    <recommendedName>
        <fullName evidence="3">HTH-type transcriptional regulator AraC-type N-terminal domain-containing protein</fullName>
    </recommendedName>
</protein>
<dbReference type="GO" id="GO:0003700">
    <property type="term" value="F:DNA-binding transcription factor activity"/>
    <property type="evidence" value="ECO:0007669"/>
    <property type="project" value="TreeGrafter"/>
</dbReference>
<evidence type="ECO:0000313" key="5">
    <source>
        <dbReference type="Proteomes" id="UP000586827"/>
    </source>
</evidence>
<evidence type="ECO:0000256" key="1">
    <source>
        <dbReference type="ARBA" id="ARBA00023125"/>
    </source>
</evidence>
<gene>
    <name evidence="4" type="ORF">HLB23_20440</name>
</gene>
<sequence length="359" mass="39005">MANSARPPRWEVPRPAASTRYLLDTARDHDIPDEVCLDGTGLRAGELDDPLAVVLPEQELRVIRNLLAQGGDPRDLGVETGLRYSLTSTGLLGYALLSSATLRDAIEVLSRFAVLLSVYFEVTYTETSAGIVVEVHDGDVPADVRPFLLARDMVAGYRVASLLLSSTVMELIAGMDRPIPLQFRGFRPGDSEMADVAKWAAAARALVAPFGLTLDIEFHAPRDAFTIPHEILDQAMPAPTRSRRPWFCNSARNFSTNAPASPVWRRGSDISWCAPRRICLPWQPPRGPSISPNAPCTGDWPTSTPPFAPLSTRSGKPWPSNCSPRASRSKRWPATWATPMPPPSPTPTAAGAENPLGGR</sequence>
<accession>A0A849C8I6</accession>
<keyword evidence="5" id="KW-1185">Reference proteome</keyword>
<dbReference type="EMBL" id="JABELX010000007">
    <property type="protein sequence ID" value="NNH72197.1"/>
    <property type="molecule type" value="Genomic_DNA"/>
</dbReference>
<dbReference type="Proteomes" id="UP000586827">
    <property type="component" value="Unassembled WGS sequence"/>
</dbReference>
<dbReference type="PANTHER" id="PTHR47894:SF1">
    <property type="entry name" value="HTH-TYPE TRANSCRIPTIONAL REGULATOR VQSM"/>
    <property type="match status" value="1"/>
</dbReference>
<proteinExistence type="predicted"/>
<dbReference type="GO" id="GO:0000976">
    <property type="term" value="F:transcription cis-regulatory region binding"/>
    <property type="evidence" value="ECO:0007669"/>
    <property type="project" value="TreeGrafter"/>
</dbReference>
<keyword evidence="1" id="KW-0238">DNA-binding</keyword>